<evidence type="ECO:0000259" key="3">
    <source>
        <dbReference type="Pfam" id="PF00487"/>
    </source>
</evidence>
<dbReference type="Proteomes" id="UP000198318">
    <property type="component" value="Unassembled WGS sequence"/>
</dbReference>
<evidence type="ECO:0000313" key="5">
    <source>
        <dbReference type="Proteomes" id="UP000198318"/>
    </source>
</evidence>
<dbReference type="AlphaFoldDB" id="A0A239NMW0"/>
<dbReference type="OrthoDB" id="104711at2"/>
<feature type="transmembrane region" description="Helical" evidence="2">
    <location>
        <begin position="53"/>
        <end position="73"/>
    </location>
</feature>
<dbReference type="EMBL" id="FZOR01000043">
    <property type="protein sequence ID" value="SNT55439.1"/>
    <property type="molecule type" value="Genomic_DNA"/>
</dbReference>
<dbReference type="PIRSF" id="PIRSF015921">
    <property type="entry name" value="FA_sphinglp_des"/>
    <property type="match status" value="1"/>
</dbReference>
<dbReference type="GO" id="GO:0016020">
    <property type="term" value="C:membrane"/>
    <property type="evidence" value="ECO:0007669"/>
    <property type="project" value="TreeGrafter"/>
</dbReference>
<feature type="transmembrane region" description="Helical" evidence="2">
    <location>
        <begin position="181"/>
        <end position="204"/>
    </location>
</feature>
<evidence type="ECO:0000256" key="2">
    <source>
        <dbReference type="SAM" id="Phobius"/>
    </source>
</evidence>
<keyword evidence="2" id="KW-0812">Transmembrane</keyword>
<evidence type="ECO:0000256" key="1">
    <source>
        <dbReference type="SAM" id="MobiDB-lite"/>
    </source>
</evidence>
<keyword evidence="2" id="KW-1133">Transmembrane helix</keyword>
<feature type="region of interest" description="Disordered" evidence="1">
    <location>
        <begin position="1"/>
        <end position="29"/>
    </location>
</feature>
<dbReference type="Pfam" id="PF00487">
    <property type="entry name" value="FA_desaturase"/>
    <property type="match status" value="1"/>
</dbReference>
<feature type="transmembrane region" description="Helical" evidence="2">
    <location>
        <begin position="245"/>
        <end position="265"/>
    </location>
</feature>
<dbReference type="PANTHER" id="PTHR19353:SF19">
    <property type="entry name" value="DELTA(5) FATTY ACID DESATURASE C-RELATED"/>
    <property type="match status" value="1"/>
</dbReference>
<proteinExistence type="predicted"/>
<organism evidence="4 5">
    <name type="scientific">Actinomadura meyerae</name>
    <dbReference type="NCBI Taxonomy" id="240840"/>
    <lineage>
        <taxon>Bacteria</taxon>
        <taxon>Bacillati</taxon>
        <taxon>Actinomycetota</taxon>
        <taxon>Actinomycetes</taxon>
        <taxon>Streptosporangiales</taxon>
        <taxon>Thermomonosporaceae</taxon>
        <taxon>Actinomadura</taxon>
    </lineage>
</organism>
<gene>
    <name evidence="4" type="ORF">SAMN05443665_104376</name>
</gene>
<dbReference type="GO" id="GO:0008610">
    <property type="term" value="P:lipid biosynthetic process"/>
    <property type="evidence" value="ECO:0007669"/>
    <property type="project" value="UniProtKB-ARBA"/>
</dbReference>
<feature type="transmembrane region" description="Helical" evidence="2">
    <location>
        <begin position="216"/>
        <end position="239"/>
    </location>
</feature>
<sequence length="369" mass="40449">MEEDSVTTSATTDAPTPGGAPARGRGEAVPRGSDYALLSREVKRAGLLTRRPGYYTVKIVSNLVLLAAGWAAFALIGPSWWQLAVAAFLAVAFTQTAFLGHDAGHQQISGSKRVNELLGRLHGNLLVGLSYGWWISKHNRHHAHPNQVDRDPDIATGALTFTRESARARHGPGAWLARHQAWLFFPMLLLEGFHLHLAGARALLGRTATARGPGRARLAEGGLLLAHIGGYLTALFWVLPPLQAIGFLLLQQGLFGLYLGCSFAPNHKGMPMLGRNDKTDFLRRQILTARNIRGGRITDFALGGLNYQIEHHLFPSMPRPNLRRAQTLVRTFSERHGIAYCETGLLQSYAQALRHLHAVGGPLRPELEY</sequence>
<keyword evidence="5" id="KW-1185">Reference proteome</keyword>
<evidence type="ECO:0000313" key="4">
    <source>
        <dbReference type="EMBL" id="SNT55439.1"/>
    </source>
</evidence>
<feature type="domain" description="Fatty acid desaturase" evidence="3">
    <location>
        <begin position="78"/>
        <end position="342"/>
    </location>
</feature>
<dbReference type="PANTHER" id="PTHR19353">
    <property type="entry name" value="FATTY ACID DESATURASE 2"/>
    <property type="match status" value="1"/>
</dbReference>
<dbReference type="CDD" id="cd03506">
    <property type="entry name" value="Delta6-FADS-like"/>
    <property type="match status" value="1"/>
</dbReference>
<dbReference type="InterPro" id="IPR005804">
    <property type="entry name" value="FA_desaturase_dom"/>
</dbReference>
<accession>A0A239NMW0</accession>
<keyword evidence="2" id="KW-0472">Membrane</keyword>
<dbReference type="GO" id="GO:0016717">
    <property type="term" value="F:oxidoreductase activity, acting on paired donors, with oxidation of a pair of donors resulting in the reduction of molecular oxygen to two molecules of water"/>
    <property type="evidence" value="ECO:0007669"/>
    <property type="project" value="TreeGrafter"/>
</dbReference>
<dbReference type="InterPro" id="IPR012171">
    <property type="entry name" value="Fatty_acid_desaturase"/>
</dbReference>
<reference evidence="4 5" key="1">
    <citation type="submission" date="2017-06" db="EMBL/GenBank/DDBJ databases">
        <authorList>
            <person name="Kim H.J."/>
            <person name="Triplett B.A."/>
        </authorList>
    </citation>
    <scope>NUCLEOTIDE SEQUENCE [LARGE SCALE GENOMIC DNA]</scope>
    <source>
        <strain evidence="4 5">DSM 44715</strain>
    </source>
</reference>
<name>A0A239NMW0_9ACTN</name>
<protein>
    <submittedName>
        <fullName evidence="4">Fatty acid desaturase</fullName>
    </submittedName>
</protein>